<feature type="region of interest" description="Disordered" evidence="11">
    <location>
        <begin position="181"/>
        <end position="206"/>
    </location>
</feature>
<evidence type="ECO:0000256" key="1">
    <source>
        <dbReference type="ARBA" id="ARBA00004613"/>
    </source>
</evidence>
<keyword evidence="3" id="KW-0646">Protease inhibitor</keyword>
<dbReference type="OrthoDB" id="5989673at2759"/>
<feature type="domain" description="WAP" evidence="12">
    <location>
        <begin position="194"/>
        <end position="244"/>
    </location>
</feature>
<evidence type="ECO:0000259" key="12">
    <source>
        <dbReference type="PROSITE" id="PS51390"/>
    </source>
</evidence>
<feature type="compositionally biased region" description="Polar residues" evidence="11">
    <location>
        <begin position="21"/>
        <end position="30"/>
    </location>
</feature>
<dbReference type="InterPro" id="IPR036645">
    <property type="entry name" value="Elafin-like_sf"/>
</dbReference>
<name>A0A7E6CMR0_9CHIR</name>
<evidence type="ECO:0000256" key="10">
    <source>
        <dbReference type="ARBA" id="ARBA00083710"/>
    </source>
</evidence>
<keyword evidence="6" id="KW-1015">Disulfide bond</keyword>
<dbReference type="InParanoid" id="A0A7E6CMR0"/>
<dbReference type="Gene3D" id="4.10.75.10">
    <property type="entry name" value="Elafin-like"/>
    <property type="match status" value="1"/>
</dbReference>
<dbReference type="Pfam" id="PF00095">
    <property type="entry name" value="WAP"/>
    <property type="match status" value="1"/>
</dbReference>
<proteinExistence type="predicted"/>
<evidence type="ECO:0000256" key="3">
    <source>
        <dbReference type="ARBA" id="ARBA00022690"/>
    </source>
</evidence>
<comment type="function">
    <text evidence="7">Has growth inhibitory activity.</text>
</comment>
<evidence type="ECO:0000313" key="14">
    <source>
        <dbReference type="RefSeq" id="XP_035868177.1"/>
    </source>
</evidence>
<accession>A0A7E6CMR0</accession>
<dbReference type="PANTHER" id="PTHR14308:SF0">
    <property type="entry name" value="WAP FOUR-DISULFIDE CORE DOMAIN PROTEIN 1"/>
    <property type="match status" value="1"/>
</dbReference>
<reference evidence="14" key="1">
    <citation type="submission" date="2025-08" db="UniProtKB">
        <authorList>
            <consortium name="RefSeq"/>
        </authorList>
    </citation>
    <scope>IDENTIFICATION</scope>
    <source>
        <tissue evidence="14">Muscle</tissue>
    </source>
</reference>
<dbReference type="GO" id="GO:0001558">
    <property type="term" value="P:regulation of cell growth"/>
    <property type="evidence" value="ECO:0007669"/>
    <property type="project" value="TreeGrafter"/>
</dbReference>
<evidence type="ECO:0000313" key="13">
    <source>
        <dbReference type="Proteomes" id="UP000504628"/>
    </source>
</evidence>
<dbReference type="AlphaFoldDB" id="A0A7E6CMR0"/>
<protein>
    <recommendedName>
        <fullName evidence="8">WAP four-disulfide core domain protein 1</fullName>
    </recommendedName>
    <alternativeName>
        <fullName evidence="9">Prostate stromal protein ps20</fullName>
    </alternativeName>
    <alternativeName>
        <fullName evidence="10">ps20 growth inhibitor</fullName>
    </alternativeName>
</protein>
<dbReference type="PANTHER" id="PTHR14308">
    <property type="entry name" value="WAP FOUR-DISULFIDE CORE DOMAIN PROTEIN 1"/>
    <property type="match status" value="1"/>
</dbReference>
<evidence type="ECO:0000256" key="11">
    <source>
        <dbReference type="SAM" id="MobiDB-lite"/>
    </source>
</evidence>
<dbReference type="SUPFAM" id="SSF57256">
    <property type="entry name" value="Elafin-like"/>
    <property type="match status" value="1"/>
</dbReference>
<dbReference type="GeneID" id="114488300"/>
<dbReference type="KEGG" id="pdic:114488300"/>
<feature type="region of interest" description="Disordered" evidence="11">
    <location>
        <begin position="326"/>
        <end position="356"/>
    </location>
</feature>
<sequence>MRNCPHAQIREEDPRFGGGESSPQGHTLSQPPFSSVFLRSFCGQTEFVSPARNLDEAAAGIPTHPTGLVPLCAHPHPPQPSQLCSQRTSSGTDRPSLQARKCSLSQCDRTAPSHVSKQAGGPTWGEGPSFLNIWEETPSTSCRMGSSRRKVIWILCFLPLLLEATSAKNIWKRALHSRLPKKSHVSAAQEEEGPGQSAEDSCPPPPRSLPPGACQVARCRADLECSGDQRCCYNGCAYTCLEVVPPPPVVDWLVEPKPLWLGGNGWLLDGPKEVSQVEPCSTTADGVEPLLCPTGYECHIVLPGDRAKGIPNHGHCVKQRQQAEKPFLNHRDKKEHPEGNYKIVGEHGKGQRRHVQ</sequence>
<evidence type="ECO:0000256" key="2">
    <source>
        <dbReference type="ARBA" id="ARBA00022525"/>
    </source>
</evidence>
<dbReference type="FunFam" id="4.10.75.10:FF:000003">
    <property type="entry name" value="WAP four-disulfide core domain protein 1"/>
    <property type="match status" value="1"/>
</dbReference>
<dbReference type="CTD" id="58189"/>
<dbReference type="GO" id="GO:0005615">
    <property type="term" value="C:extracellular space"/>
    <property type="evidence" value="ECO:0007669"/>
    <property type="project" value="TreeGrafter"/>
</dbReference>
<dbReference type="InterPro" id="IPR008197">
    <property type="entry name" value="WAP_dom"/>
</dbReference>
<evidence type="ECO:0000256" key="5">
    <source>
        <dbReference type="ARBA" id="ARBA00022900"/>
    </source>
</evidence>
<evidence type="ECO:0000256" key="9">
    <source>
        <dbReference type="ARBA" id="ARBA00083271"/>
    </source>
</evidence>
<dbReference type="GO" id="GO:0004867">
    <property type="term" value="F:serine-type endopeptidase inhibitor activity"/>
    <property type="evidence" value="ECO:0007669"/>
    <property type="project" value="UniProtKB-KW"/>
</dbReference>
<keyword evidence="13" id="KW-1185">Reference proteome</keyword>
<dbReference type="Proteomes" id="UP000504628">
    <property type="component" value="Chromosome 12"/>
</dbReference>
<feature type="region of interest" description="Disordered" evidence="11">
    <location>
        <begin position="1"/>
        <end position="30"/>
    </location>
</feature>
<keyword evidence="2" id="KW-0964">Secreted</keyword>
<dbReference type="SMART" id="SM00217">
    <property type="entry name" value="WAP"/>
    <property type="match status" value="1"/>
</dbReference>
<evidence type="ECO:0000256" key="8">
    <source>
        <dbReference type="ARBA" id="ARBA00072704"/>
    </source>
</evidence>
<feature type="compositionally biased region" description="Basic and acidic residues" evidence="11">
    <location>
        <begin position="326"/>
        <end position="349"/>
    </location>
</feature>
<dbReference type="InterPro" id="IPR042357">
    <property type="entry name" value="WFDC1"/>
</dbReference>
<keyword evidence="5" id="KW-0722">Serine protease inhibitor</keyword>
<dbReference type="RefSeq" id="XP_035868177.1">
    <property type="nucleotide sequence ID" value="XM_036012284.1"/>
</dbReference>
<dbReference type="PROSITE" id="PS51390">
    <property type="entry name" value="WAP"/>
    <property type="match status" value="1"/>
</dbReference>
<organism evidence="13 14">
    <name type="scientific">Phyllostomus discolor</name>
    <name type="common">pale spear-nosed bat</name>
    <dbReference type="NCBI Taxonomy" id="89673"/>
    <lineage>
        <taxon>Eukaryota</taxon>
        <taxon>Metazoa</taxon>
        <taxon>Chordata</taxon>
        <taxon>Craniata</taxon>
        <taxon>Vertebrata</taxon>
        <taxon>Euteleostomi</taxon>
        <taxon>Mammalia</taxon>
        <taxon>Eutheria</taxon>
        <taxon>Laurasiatheria</taxon>
        <taxon>Chiroptera</taxon>
        <taxon>Yangochiroptera</taxon>
        <taxon>Phyllostomidae</taxon>
        <taxon>Phyllostominae</taxon>
        <taxon>Phyllostomus</taxon>
    </lineage>
</organism>
<evidence type="ECO:0000256" key="6">
    <source>
        <dbReference type="ARBA" id="ARBA00023157"/>
    </source>
</evidence>
<keyword evidence="4" id="KW-0732">Signal</keyword>
<gene>
    <name evidence="14" type="primary">WFDC1</name>
</gene>
<dbReference type="FunCoup" id="A0A7E6CMR0">
    <property type="interactions" value="22"/>
</dbReference>
<evidence type="ECO:0000256" key="7">
    <source>
        <dbReference type="ARBA" id="ARBA00056452"/>
    </source>
</evidence>
<evidence type="ECO:0000256" key="4">
    <source>
        <dbReference type="ARBA" id="ARBA00022729"/>
    </source>
</evidence>
<comment type="subcellular location">
    <subcellularLocation>
        <location evidence="1">Secreted</location>
    </subcellularLocation>
</comment>